<dbReference type="Proteomes" id="UP000827092">
    <property type="component" value="Unassembled WGS sequence"/>
</dbReference>
<sequence>MPQLLYSQVLCTLQPSHKRVMQKKKSHKITIPKANKILVGHDGSGGGAPEDRHQDNKGAADEVQHHVAQ</sequence>
<dbReference type="AlphaFoldDB" id="A0AAV6UB24"/>
<evidence type="ECO:0000256" key="1">
    <source>
        <dbReference type="SAM" id="MobiDB-lite"/>
    </source>
</evidence>
<dbReference type="EMBL" id="JAFNEN010000518">
    <property type="protein sequence ID" value="KAG8181382.1"/>
    <property type="molecule type" value="Genomic_DNA"/>
</dbReference>
<accession>A0AAV6UB24</accession>
<protein>
    <submittedName>
        <fullName evidence="2">Uncharacterized protein</fullName>
    </submittedName>
</protein>
<evidence type="ECO:0000313" key="3">
    <source>
        <dbReference type="Proteomes" id="UP000827092"/>
    </source>
</evidence>
<evidence type="ECO:0000313" key="2">
    <source>
        <dbReference type="EMBL" id="KAG8181382.1"/>
    </source>
</evidence>
<organism evidence="2 3">
    <name type="scientific">Oedothorax gibbosus</name>
    <dbReference type="NCBI Taxonomy" id="931172"/>
    <lineage>
        <taxon>Eukaryota</taxon>
        <taxon>Metazoa</taxon>
        <taxon>Ecdysozoa</taxon>
        <taxon>Arthropoda</taxon>
        <taxon>Chelicerata</taxon>
        <taxon>Arachnida</taxon>
        <taxon>Araneae</taxon>
        <taxon>Araneomorphae</taxon>
        <taxon>Entelegynae</taxon>
        <taxon>Araneoidea</taxon>
        <taxon>Linyphiidae</taxon>
        <taxon>Erigoninae</taxon>
        <taxon>Oedothorax</taxon>
    </lineage>
</organism>
<name>A0AAV6UB24_9ARAC</name>
<comment type="caution">
    <text evidence="2">The sequence shown here is derived from an EMBL/GenBank/DDBJ whole genome shotgun (WGS) entry which is preliminary data.</text>
</comment>
<proteinExistence type="predicted"/>
<feature type="compositionally biased region" description="Basic and acidic residues" evidence="1">
    <location>
        <begin position="49"/>
        <end position="69"/>
    </location>
</feature>
<reference evidence="2 3" key="1">
    <citation type="journal article" date="2022" name="Nat. Ecol. Evol.">
        <title>A masculinizing supergene underlies an exaggerated male reproductive morph in a spider.</title>
        <authorList>
            <person name="Hendrickx F."/>
            <person name="De Corte Z."/>
            <person name="Sonet G."/>
            <person name="Van Belleghem S.M."/>
            <person name="Kostlbacher S."/>
            <person name="Vangestel C."/>
        </authorList>
    </citation>
    <scope>NUCLEOTIDE SEQUENCE [LARGE SCALE GENOMIC DNA]</scope>
    <source>
        <strain evidence="2">W744_W776</strain>
    </source>
</reference>
<keyword evidence="3" id="KW-1185">Reference proteome</keyword>
<feature type="region of interest" description="Disordered" evidence="1">
    <location>
        <begin position="37"/>
        <end position="69"/>
    </location>
</feature>
<gene>
    <name evidence="2" type="ORF">JTE90_025929</name>
</gene>